<dbReference type="Proteomes" id="UP000257131">
    <property type="component" value="Unassembled WGS sequence"/>
</dbReference>
<keyword evidence="1" id="KW-0812">Transmembrane</keyword>
<dbReference type="OrthoDB" id="6105449at2"/>
<proteinExistence type="predicted"/>
<evidence type="ECO:0000313" key="3">
    <source>
        <dbReference type="EMBL" id="REC57653.1"/>
    </source>
</evidence>
<evidence type="ECO:0000313" key="4">
    <source>
        <dbReference type="Proteomes" id="UP000257131"/>
    </source>
</evidence>
<feature type="domain" description="EamA" evidence="2">
    <location>
        <begin position="18"/>
        <end position="143"/>
    </location>
</feature>
<organism evidence="3 4">
    <name type="scientific">Rhodosalinus sediminis</name>
    <dbReference type="NCBI Taxonomy" id="1940533"/>
    <lineage>
        <taxon>Bacteria</taxon>
        <taxon>Pseudomonadati</taxon>
        <taxon>Pseudomonadota</taxon>
        <taxon>Alphaproteobacteria</taxon>
        <taxon>Rhodobacterales</taxon>
        <taxon>Paracoccaceae</taxon>
        <taxon>Rhodosalinus</taxon>
    </lineage>
</organism>
<dbReference type="AlphaFoldDB" id="A0A3D9BVV2"/>
<feature type="transmembrane region" description="Helical" evidence="1">
    <location>
        <begin position="274"/>
        <end position="293"/>
    </location>
</feature>
<keyword evidence="4" id="KW-1185">Reference proteome</keyword>
<feature type="transmembrane region" description="Helical" evidence="1">
    <location>
        <begin position="12"/>
        <end position="35"/>
    </location>
</feature>
<keyword evidence="1" id="KW-0472">Membrane</keyword>
<feature type="transmembrane region" description="Helical" evidence="1">
    <location>
        <begin position="47"/>
        <end position="65"/>
    </location>
</feature>
<dbReference type="PANTHER" id="PTHR22911">
    <property type="entry name" value="ACYL-MALONYL CONDENSING ENZYME-RELATED"/>
    <property type="match status" value="1"/>
</dbReference>
<protein>
    <submittedName>
        <fullName evidence="3">DMT family transporter</fullName>
    </submittedName>
</protein>
<dbReference type="RefSeq" id="WP_115979234.1">
    <property type="nucleotide sequence ID" value="NZ_QOHR01000006.1"/>
</dbReference>
<feature type="transmembrane region" description="Helical" evidence="1">
    <location>
        <begin position="157"/>
        <end position="176"/>
    </location>
</feature>
<dbReference type="Pfam" id="PF00892">
    <property type="entry name" value="EamA"/>
    <property type="match status" value="1"/>
</dbReference>
<feature type="transmembrane region" description="Helical" evidence="1">
    <location>
        <begin position="131"/>
        <end position="151"/>
    </location>
</feature>
<reference evidence="3 4" key="1">
    <citation type="journal article" date="2017" name="Int. J. Syst. Evol. Microbiol.">
        <title>Rhodosalinus sediminis gen. nov., sp. nov., isolated from marine saltern.</title>
        <authorList>
            <person name="Guo L.Y."/>
            <person name="Ling S.K."/>
            <person name="Li C.M."/>
            <person name="Chen G.J."/>
            <person name="Du Z.J."/>
        </authorList>
    </citation>
    <scope>NUCLEOTIDE SEQUENCE [LARGE SCALE GENOMIC DNA]</scope>
    <source>
        <strain evidence="3 4">WDN1C137</strain>
    </source>
</reference>
<accession>A0A3D9BVV2</accession>
<feature type="transmembrane region" description="Helical" evidence="1">
    <location>
        <begin position="74"/>
        <end position="92"/>
    </location>
</feature>
<feature type="transmembrane region" description="Helical" evidence="1">
    <location>
        <begin position="249"/>
        <end position="268"/>
    </location>
</feature>
<evidence type="ECO:0000256" key="1">
    <source>
        <dbReference type="SAM" id="Phobius"/>
    </source>
</evidence>
<comment type="caution">
    <text evidence="3">The sequence shown here is derived from an EMBL/GenBank/DDBJ whole genome shotgun (WGS) entry which is preliminary data.</text>
</comment>
<evidence type="ECO:0000259" key="2">
    <source>
        <dbReference type="Pfam" id="PF00892"/>
    </source>
</evidence>
<dbReference type="InterPro" id="IPR000620">
    <property type="entry name" value="EamA_dom"/>
</dbReference>
<feature type="transmembrane region" description="Helical" evidence="1">
    <location>
        <begin position="218"/>
        <end position="237"/>
    </location>
</feature>
<dbReference type="EMBL" id="QOHR01000006">
    <property type="protein sequence ID" value="REC57653.1"/>
    <property type="molecule type" value="Genomic_DNA"/>
</dbReference>
<dbReference type="InterPro" id="IPR037185">
    <property type="entry name" value="EmrE-like"/>
</dbReference>
<name>A0A3D9BVV2_9RHOB</name>
<keyword evidence="1" id="KW-1133">Transmembrane helix</keyword>
<feature type="transmembrane region" description="Helical" evidence="1">
    <location>
        <begin position="188"/>
        <end position="212"/>
    </location>
</feature>
<feature type="transmembrane region" description="Helical" evidence="1">
    <location>
        <begin position="104"/>
        <end position="124"/>
    </location>
</feature>
<sequence length="309" mass="31203">MTDTLVPRSPFAAPRVATLAVVAASVCFGLVPLFARALQEAGVADPAIGFYRFAFSVVVLAPFLPRAPEKRRPAVVMTATGVALSLGWLGYLDALRTLPVASAGVIYMSYPLFALLVGWVLAGVRSGWRGWLAGAMILAGAAALAEGGGLGGAGWGALAKALAAPATFGFAIVILTNFVHGLTVPERLFCAALGSVIGMTPLLAATPVVGFLPESGATWLLIGGMAAITALLPQLVYTAAVPHVGPGRAAAAGSVELPTMIAVGAVAFGESVGLREAVAAALVLAAILVAPAVRPGRAGLVGRKRFFGL</sequence>
<dbReference type="GO" id="GO:0016020">
    <property type="term" value="C:membrane"/>
    <property type="evidence" value="ECO:0007669"/>
    <property type="project" value="InterPro"/>
</dbReference>
<gene>
    <name evidence="3" type="ORF">DRV84_07325</name>
</gene>
<dbReference type="SUPFAM" id="SSF103481">
    <property type="entry name" value="Multidrug resistance efflux transporter EmrE"/>
    <property type="match status" value="2"/>
</dbReference>